<dbReference type="EMBL" id="JABEZU010000002">
    <property type="protein sequence ID" value="NOV97286.1"/>
    <property type="molecule type" value="Genomic_DNA"/>
</dbReference>
<dbReference type="Proteomes" id="UP000757540">
    <property type="component" value="Unassembled WGS sequence"/>
</dbReference>
<evidence type="ECO:0000313" key="2">
    <source>
        <dbReference type="EMBL" id="NOV97286.1"/>
    </source>
</evidence>
<feature type="region of interest" description="Disordered" evidence="1">
    <location>
        <begin position="1"/>
        <end position="27"/>
    </location>
</feature>
<dbReference type="Gene3D" id="3.40.50.1010">
    <property type="entry name" value="5'-nuclease"/>
    <property type="match status" value="1"/>
</dbReference>
<reference evidence="2 3" key="1">
    <citation type="submission" date="2020-05" db="EMBL/GenBank/DDBJ databases">
        <title>Genomic Encyclopedia of Type Strains, Phase III (KMG-III): the genomes of soil and plant-associated and newly described type strains.</title>
        <authorList>
            <person name="Whitman W."/>
        </authorList>
    </citation>
    <scope>NUCLEOTIDE SEQUENCE [LARGE SCALE GENOMIC DNA]</scope>
    <source>
        <strain evidence="2 3">KCTC 19046</strain>
    </source>
</reference>
<feature type="compositionally biased region" description="Low complexity" evidence="1">
    <location>
        <begin position="1"/>
        <end position="10"/>
    </location>
</feature>
<evidence type="ECO:0000313" key="3">
    <source>
        <dbReference type="Proteomes" id="UP000757540"/>
    </source>
</evidence>
<sequence>MASPFTAPTASPAPVPAPTPASPDEPARTTYLLVDGENIDATLGMNVLNRRPNPEERPRWDRITKFASKVWGSEVVPLFFLNATSGQMPMSFVQALLAMGYRPIPLAANGDEKVVDLGIQRTLEAIAGREGDVLLASHDGDFLPQVERLLADDDRRVGLLAFREFVNGQLTALTDEGLEIFDLEGDVDAFTSPLPRVRIIPIDEFDPLRYL</sequence>
<proteinExistence type="predicted"/>
<comment type="caution">
    <text evidence="2">The sequence shown here is derived from an EMBL/GenBank/DDBJ whole genome shotgun (WGS) entry which is preliminary data.</text>
</comment>
<evidence type="ECO:0008006" key="4">
    <source>
        <dbReference type="Google" id="ProtNLM"/>
    </source>
</evidence>
<evidence type="ECO:0000256" key="1">
    <source>
        <dbReference type="SAM" id="MobiDB-lite"/>
    </source>
</evidence>
<protein>
    <recommendedName>
        <fullName evidence="4">NYN domain-containing protein</fullName>
    </recommendedName>
</protein>
<keyword evidence="3" id="KW-1185">Reference proteome</keyword>
<dbReference type="RefSeq" id="WP_171783513.1">
    <property type="nucleotide sequence ID" value="NZ_BAAAML010000014.1"/>
</dbReference>
<accession>A0ABX2A3Y4</accession>
<name>A0ABX2A3Y4_9MICO</name>
<feature type="compositionally biased region" description="Pro residues" evidence="1">
    <location>
        <begin position="11"/>
        <end position="23"/>
    </location>
</feature>
<organism evidence="2 3">
    <name type="scientific">Isoptericola halotolerans</name>
    <dbReference type="NCBI Taxonomy" id="300560"/>
    <lineage>
        <taxon>Bacteria</taxon>
        <taxon>Bacillati</taxon>
        <taxon>Actinomycetota</taxon>
        <taxon>Actinomycetes</taxon>
        <taxon>Micrococcales</taxon>
        <taxon>Promicromonosporaceae</taxon>
        <taxon>Isoptericola</taxon>
    </lineage>
</organism>
<gene>
    <name evidence="2" type="ORF">HDG69_001861</name>
</gene>